<dbReference type="AlphaFoldDB" id="A0A250X9Z9"/>
<dbReference type="Pfam" id="PF00248">
    <property type="entry name" value="Aldo_ket_red"/>
    <property type="match status" value="2"/>
</dbReference>
<dbReference type="Gene3D" id="3.20.20.100">
    <property type="entry name" value="NADP-dependent oxidoreductase domain"/>
    <property type="match status" value="2"/>
</dbReference>
<dbReference type="STRING" id="1157962.A0A250X9Z9"/>
<evidence type="ECO:0000259" key="2">
    <source>
        <dbReference type="Pfam" id="PF00248"/>
    </source>
</evidence>
<feature type="domain" description="NADP-dependent oxidoreductase" evidence="2">
    <location>
        <begin position="141"/>
        <end position="206"/>
    </location>
</feature>
<proteinExistence type="predicted"/>
<dbReference type="InterPro" id="IPR036812">
    <property type="entry name" value="NAD(P)_OxRdtase_dom_sf"/>
</dbReference>
<organism evidence="3 4">
    <name type="scientific">Chlamydomonas eustigma</name>
    <dbReference type="NCBI Taxonomy" id="1157962"/>
    <lineage>
        <taxon>Eukaryota</taxon>
        <taxon>Viridiplantae</taxon>
        <taxon>Chlorophyta</taxon>
        <taxon>core chlorophytes</taxon>
        <taxon>Chlorophyceae</taxon>
        <taxon>CS clade</taxon>
        <taxon>Chlamydomonadales</taxon>
        <taxon>Chlamydomonadaceae</taxon>
        <taxon>Chlamydomonas</taxon>
    </lineage>
</organism>
<dbReference type="PANTHER" id="PTHR42686:SF1">
    <property type="entry name" value="GH17980P-RELATED"/>
    <property type="match status" value="1"/>
</dbReference>
<dbReference type="EMBL" id="BEGY01000047">
    <property type="protein sequence ID" value="GAX79908.1"/>
    <property type="molecule type" value="Genomic_DNA"/>
</dbReference>
<evidence type="ECO:0000256" key="1">
    <source>
        <dbReference type="SAM" id="SignalP"/>
    </source>
</evidence>
<dbReference type="GO" id="GO:0016491">
    <property type="term" value="F:oxidoreductase activity"/>
    <property type="evidence" value="ECO:0007669"/>
    <property type="project" value="InterPro"/>
</dbReference>
<evidence type="ECO:0000313" key="4">
    <source>
        <dbReference type="Proteomes" id="UP000232323"/>
    </source>
</evidence>
<gene>
    <name evidence="3" type="ORF">CEUSTIGMA_g7348.t1</name>
</gene>
<accession>A0A250X9Z9</accession>
<comment type="caution">
    <text evidence="3">The sequence shown here is derived from an EMBL/GenBank/DDBJ whole genome shotgun (WGS) entry which is preliminary data.</text>
</comment>
<sequence length="536" mass="58220">MKCPAASNGVFCLTSILLCIYNNVCATTSLDRDHAFIGYSERTSVRCTDKLPDCMERAVGNGCLYEAFHMRLLCPYSCNIKRCSTQGKRFRHRGFATSQGTAAYQSMMEDLFMIGKGHWRNSTGNVVQPGVTKSGLILGSVGTGTYLGDSRRRTDEAMESAIIYAASHGLNVIDTASNYRSGRSEAVLGHALDALLSGGKASDFFVTPEPPPAVPLAAYRGTAPQPPFPSSPTPPEYLKLRTRQRDITRDMLFLSTKAGFVDRHIVEPLLRSGILSSSDVVEGMHCIHPLCLQASLNQSLLRMNVESVDLLYLHNVAEVQLNVVGREVFMKRLLEAFKYLEDCRMEGLIKHYGLATWDCFRVPPSDPMYLPLSSVVQLAKAAAGGGEPGLKFIQLPVSVGMPEAFAQRGWQSVTALESKGISSSVKNTNLTLLEVAGELKVGVFGSGPFMEGDIFPKALGALDGVLELSTQMNTAVKLLQLTRSVPGLVATLVGHKEREHVEENTSVLQYSILDGTEFASAHAAVSNEMKKISTLA</sequence>
<protein>
    <recommendedName>
        <fullName evidence="2">NADP-dependent oxidoreductase domain-containing protein</fullName>
    </recommendedName>
</protein>
<dbReference type="Proteomes" id="UP000232323">
    <property type="component" value="Unassembled WGS sequence"/>
</dbReference>
<feature type="signal peptide" evidence="1">
    <location>
        <begin position="1"/>
        <end position="26"/>
    </location>
</feature>
<dbReference type="PANTHER" id="PTHR42686">
    <property type="entry name" value="GH17980P-RELATED"/>
    <property type="match status" value="1"/>
</dbReference>
<dbReference type="GO" id="GO:0005829">
    <property type="term" value="C:cytosol"/>
    <property type="evidence" value="ECO:0007669"/>
    <property type="project" value="TreeGrafter"/>
</dbReference>
<dbReference type="InterPro" id="IPR020471">
    <property type="entry name" value="AKR"/>
</dbReference>
<keyword evidence="4" id="KW-1185">Reference proteome</keyword>
<feature type="domain" description="NADP-dependent oxidoreductase" evidence="2">
    <location>
        <begin position="248"/>
        <end position="358"/>
    </location>
</feature>
<dbReference type="InterPro" id="IPR023210">
    <property type="entry name" value="NADP_OxRdtase_dom"/>
</dbReference>
<evidence type="ECO:0000313" key="3">
    <source>
        <dbReference type="EMBL" id="GAX79908.1"/>
    </source>
</evidence>
<dbReference type="OrthoDB" id="48988at2759"/>
<keyword evidence="1" id="KW-0732">Signal</keyword>
<reference evidence="3 4" key="1">
    <citation type="submission" date="2017-08" db="EMBL/GenBank/DDBJ databases">
        <title>Acidophilic green algal genome provides insights into adaptation to an acidic environment.</title>
        <authorList>
            <person name="Hirooka S."/>
            <person name="Hirose Y."/>
            <person name="Kanesaki Y."/>
            <person name="Higuchi S."/>
            <person name="Fujiwara T."/>
            <person name="Onuma R."/>
            <person name="Era A."/>
            <person name="Ohbayashi R."/>
            <person name="Uzuka A."/>
            <person name="Nozaki H."/>
            <person name="Yoshikawa H."/>
            <person name="Miyagishima S.Y."/>
        </authorList>
    </citation>
    <scope>NUCLEOTIDE SEQUENCE [LARGE SCALE GENOMIC DNA]</scope>
    <source>
        <strain evidence="3 4">NIES-2499</strain>
    </source>
</reference>
<name>A0A250X9Z9_9CHLO</name>
<dbReference type="SUPFAM" id="SSF51430">
    <property type="entry name" value="NAD(P)-linked oxidoreductase"/>
    <property type="match status" value="2"/>
</dbReference>
<feature type="chain" id="PRO_5012354754" description="NADP-dependent oxidoreductase domain-containing protein" evidence="1">
    <location>
        <begin position="27"/>
        <end position="536"/>
    </location>
</feature>
<dbReference type="CDD" id="cd19099">
    <property type="entry name" value="AKR_unchar"/>
    <property type="match status" value="1"/>
</dbReference>